<dbReference type="AlphaFoldDB" id="A0A5C6WC60"/>
<reference evidence="6 7" key="1">
    <citation type="journal article" date="2005" name="Int. J. Syst. Evol. Microbiol.">
        <title>Bacillus litoralis sp. nov., isolated from a tidal flat of the Yellow Sea in Korea.</title>
        <authorList>
            <person name="Yoon J.H."/>
            <person name="Oh T.K."/>
        </authorList>
    </citation>
    <scope>NUCLEOTIDE SEQUENCE [LARGE SCALE GENOMIC DNA]</scope>
    <source>
        <strain evidence="6 7">SW-211</strain>
    </source>
</reference>
<evidence type="ECO:0000256" key="1">
    <source>
        <dbReference type="ARBA" id="ARBA00004141"/>
    </source>
</evidence>
<feature type="transmembrane region" description="Helical" evidence="5">
    <location>
        <begin position="84"/>
        <end position="108"/>
    </location>
</feature>
<dbReference type="GO" id="GO:0016020">
    <property type="term" value="C:membrane"/>
    <property type="evidence" value="ECO:0007669"/>
    <property type="project" value="UniProtKB-SubCell"/>
</dbReference>
<comment type="subcellular location">
    <subcellularLocation>
        <location evidence="1">Membrane</location>
        <topology evidence="1">Multi-pass membrane protein</topology>
    </subcellularLocation>
</comment>
<proteinExistence type="predicted"/>
<evidence type="ECO:0000256" key="2">
    <source>
        <dbReference type="ARBA" id="ARBA00022692"/>
    </source>
</evidence>
<dbReference type="PANTHER" id="PTHR39157:SF1">
    <property type="entry name" value="DOXX FAMILY PROTEIN"/>
    <property type="match status" value="1"/>
</dbReference>
<name>A0A5C6WC60_9BACI</name>
<accession>A0A5C6WC60</accession>
<dbReference type="EMBL" id="VOQF01000001">
    <property type="protein sequence ID" value="TXC93459.1"/>
    <property type="molecule type" value="Genomic_DNA"/>
</dbReference>
<evidence type="ECO:0000256" key="3">
    <source>
        <dbReference type="ARBA" id="ARBA00022989"/>
    </source>
</evidence>
<feature type="transmembrane region" description="Helical" evidence="5">
    <location>
        <begin position="120"/>
        <end position="141"/>
    </location>
</feature>
<keyword evidence="4 5" id="KW-0472">Membrane</keyword>
<evidence type="ECO:0000256" key="4">
    <source>
        <dbReference type="ARBA" id="ARBA00023136"/>
    </source>
</evidence>
<sequence>MKMIKGPKMAIIWTILRVWLGVQWLKAGIPKVTGEFDATGYLQGAIAKASGDHPAVQGWYATFLEQFALPNAGLFNILIPWGEVLVGVGLIVGAATLPALIAAGFMNLNFLLAGTVSTNPILYTAAIILIGVGTASYFYGVDRILLPYVKMKIEQRRERNKNDHTHKHLPVH</sequence>
<dbReference type="InterPro" id="IPR032808">
    <property type="entry name" value="DoxX"/>
</dbReference>
<dbReference type="RefSeq" id="WP_146946320.1">
    <property type="nucleotide sequence ID" value="NZ_VOQF01000001.1"/>
</dbReference>
<comment type="caution">
    <text evidence="6">The sequence shown here is derived from an EMBL/GenBank/DDBJ whole genome shotgun (WGS) entry which is preliminary data.</text>
</comment>
<dbReference type="Proteomes" id="UP000321363">
    <property type="component" value="Unassembled WGS sequence"/>
</dbReference>
<keyword evidence="7" id="KW-1185">Reference proteome</keyword>
<evidence type="ECO:0000256" key="5">
    <source>
        <dbReference type="SAM" id="Phobius"/>
    </source>
</evidence>
<evidence type="ECO:0000313" key="6">
    <source>
        <dbReference type="EMBL" id="TXC93459.1"/>
    </source>
</evidence>
<dbReference type="OrthoDB" id="26941at2"/>
<evidence type="ECO:0000313" key="7">
    <source>
        <dbReference type="Proteomes" id="UP000321363"/>
    </source>
</evidence>
<keyword evidence="3 5" id="KW-1133">Transmembrane helix</keyword>
<dbReference type="Pfam" id="PF07681">
    <property type="entry name" value="DoxX"/>
    <property type="match status" value="1"/>
</dbReference>
<organism evidence="6 7">
    <name type="scientific">Metabacillus litoralis</name>
    <dbReference type="NCBI Taxonomy" id="152268"/>
    <lineage>
        <taxon>Bacteria</taxon>
        <taxon>Bacillati</taxon>
        <taxon>Bacillota</taxon>
        <taxon>Bacilli</taxon>
        <taxon>Bacillales</taxon>
        <taxon>Bacillaceae</taxon>
        <taxon>Metabacillus</taxon>
    </lineage>
</organism>
<dbReference type="PANTHER" id="PTHR39157">
    <property type="entry name" value="INTEGRAL MEMBRANE PROTEIN-RELATED"/>
    <property type="match status" value="1"/>
</dbReference>
<keyword evidence="2 5" id="KW-0812">Transmembrane</keyword>
<protein>
    <submittedName>
        <fullName evidence="6">DoxX family protein</fullName>
    </submittedName>
</protein>
<gene>
    <name evidence="6" type="ORF">FS935_02395</name>
</gene>